<dbReference type="Gene3D" id="1.10.10.10">
    <property type="entry name" value="Winged helix-like DNA-binding domain superfamily/Winged helix DNA-binding domain"/>
    <property type="match status" value="1"/>
</dbReference>
<reference evidence="7 8" key="1">
    <citation type="submission" date="2014-09" db="EMBL/GenBank/DDBJ databases">
        <authorList>
            <person name="Magalhaes I.L.F."/>
            <person name="Oliveira U."/>
            <person name="Santos F.R."/>
            <person name="Vidigal T.H.D.A."/>
            <person name="Brescovit A.D."/>
            <person name="Santos A.J."/>
        </authorList>
    </citation>
    <scope>NUCLEOTIDE SEQUENCE [LARGE SCALE GENOMIC DNA]</scope>
</reference>
<dbReference type="GO" id="GO:0010508">
    <property type="term" value="P:positive regulation of autophagy"/>
    <property type="evidence" value="ECO:0007669"/>
    <property type="project" value="TreeGrafter"/>
</dbReference>
<dbReference type="InterPro" id="IPR036390">
    <property type="entry name" value="WH_DNA-bd_sf"/>
</dbReference>
<feature type="compositionally biased region" description="Polar residues" evidence="5">
    <location>
        <begin position="1"/>
        <end position="19"/>
    </location>
</feature>
<feature type="compositionally biased region" description="Polar residues" evidence="5">
    <location>
        <begin position="704"/>
        <end position="713"/>
    </location>
</feature>
<dbReference type="GO" id="GO:0035556">
    <property type="term" value="P:intracellular signal transduction"/>
    <property type="evidence" value="ECO:0007669"/>
    <property type="project" value="InterPro"/>
</dbReference>
<organism evidence="7 8">
    <name type="scientific">Ceraceosorus bombacis</name>
    <dbReference type="NCBI Taxonomy" id="401625"/>
    <lineage>
        <taxon>Eukaryota</taxon>
        <taxon>Fungi</taxon>
        <taxon>Dikarya</taxon>
        <taxon>Basidiomycota</taxon>
        <taxon>Ustilaginomycotina</taxon>
        <taxon>Exobasidiomycetes</taxon>
        <taxon>Ceraceosorales</taxon>
        <taxon>Ceraceosoraceae</taxon>
        <taxon>Ceraceosorus</taxon>
    </lineage>
</organism>
<feature type="compositionally biased region" description="Polar residues" evidence="5">
    <location>
        <begin position="601"/>
        <end position="618"/>
    </location>
</feature>
<evidence type="ECO:0000256" key="4">
    <source>
        <dbReference type="ARBA" id="ARBA00021881"/>
    </source>
</evidence>
<evidence type="ECO:0000256" key="3">
    <source>
        <dbReference type="ARBA" id="ARBA00018529"/>
    </source>
</evidence>
<feature type="compositionally biased region" description="Polar residues" evidence="5">
    <location>
        <begin position="796"/>
        <end position="805"/>
    </location>
</feature>
<feature type="region of interest" description="Disordered" evidence="5">
    <location>
        <begin position="1509"/>
        <end position="1560"/>
    </location>
</feature>
<dbReference type="Proteomes" id="UP000054845">
    <property type="component" value="Unassembled WGS sequence"/>
</dbReference>
<feature type="region of interest" description="Disordered" evidence="5">
    <location>
        <begin position="1873"/>
        <end position="1912"/>
    </location>
</feature>
<dbReference type="STRING" id="401625.A0A0P1BJI7"/>
<protein>
    <recommendedName>
        <fullName evidence="3">Vacuolar membrane-associated protein IML1</fullName>
    </recommendedName>
    <alternativeName>
        <fullName evidence="4">Vacuolar membrane-associated protein iml1</fullName>
    </alternativeName>
</protein>
<comment type="subcellular location">
    <subcellularLocation>
        <location evidence="1">Vacuole membrane</location>
        <topology evidence="1">Peripheral membrane protein</topology>
    </subcellularLocation>
</comment>
<dbReference type="InterPro" id="IPR000591">
    <property type="entry name" value="DEP_dom"/>
</dbReference>
<dbReference type="InterPro" id="IPR027244">
    <property type="entry name" value="IML1"/>
</dbReference>
<evidence type="ECO:0000256" key="2">
    <source>
        <dbReference type="ARBA" id="ARBA00005643"/>
    </source>
</evidence>
<dbReference type="Pfam" id="PF00610">
    <property type="entry name" value="DEP"/>
    <property type="match status" value="1"/>
</dbReference>
<feature type="region of interest" description="Disordered" evidence="5">
    <location>
        <begin position="943"/>
        <end position="1015"/>
    </location>
</feature>
<feature type="region of interest" description="Disordered" evidence="5">
    <location>
        <begin position="1759"/>
        <end position="1794"/>
    </location>
</feature>
<evidence type="ECO:0000256" key="1">
    <source>
        <dbReference type="ARBA" id="ARBA00004148"/>
    </source>
</evidence>
<feature type="compositionally biased region" description="Basic and acidic residues" evidence="5">
    <location>
        <begin position="752"/>
        <end position="768"/>
    </location>
</feature>
<feature type="compositionally biased region" description="Polar residues" evidence="5">
    <location>
        <begin position="1532"/>
        <end position="1543"/>
    </location>
</feature>
<dbReference type="EMBL" id="CCYA01000273">
    <property type="protein sequence ID" value="CEH15952.1"/>
    <property type="molecule type" value="Genomic_DNA"/>
</dbReference>
<dbReference type="PANTHER" id="PTHR13179:SF8">
    <property type="entry name" value="GATOR COMPLEX PROTEIN DEPDC5"/>
    <property type="match status" value="1"/>
</dbReference>
<dbReference type="SMART" id="SM00049">
    <property type="entry name" value="DEP"/>
    <property type="match status" value="1"/>
</dbReference>
<feature type="region of interest" description="Disordered" evidence="5">
    <location>
        <begin position="752"/>
        <end position="818"/>
    </location>
</feature>
<name>A0A0P1BJI7_9BASI</name>
<feature type="region of interest" description="Disordered" evidence="5">
    <location>
        <begin position="598"/>
        <end position="653"/>
    </location>
</feature>
<dbReference type="InterPro" id="IPR045838">
    <property type="entry name" value="DEPDC5_CTD"/>
</dbReference>
<dbReference type="Pfam" id="PF12257">
    <property type="entry name" value="IML1"/>
    <property type="match status" value="1"/>
</dbReference>
<feature type="compositionally biased region" description="Polar residues" evidence="5">
    <location>
        <begin position="1903"/>
        <end position="1912"/>
    </location>
</feature>
<dbReference type="GO" id="GO:1904262">
    <property type="term" value="P:negative regulation of TORC1 signaling"/>
    <property type="evidence" value="ECO:0007669"/>
    <property type="project" value="TreeGrafter"/>
</dbReference>
<feature type="domain" description="DEP" evidence="6">
    <location>
        <begin position="1424"/>
        <end position="1500"/>
    </location>
</feature>
<accession>A0A0P1BJI7</accession>
<dbReference type="SUPFAM" id="SSF46785">
    <property type="entry name" value="Winged helix' DNA-binding domain"/>
    <property type="match status" value="1"/>
</dbReference>
<feature type="region of interest" description="Disordered" evidence="5">
    <location>
        <begin position="1"/>
        <end position="36"/>
    </location>
</feature>
<dbReference type="CDD" id="cd04449">
    <property type="entry name" value="DEP_DEPDC5-like"/>
    <property type="match status" value="1"/>
</dbReference>
<keyword evidence="8" id="KW-1185">Reference proteome</keyword>
<comment type="similarity">
    <text evidence="2">Belongs to the IML1 family.</text>
</comment>
<dbReference type="Pfam" id="PF19418">
    <property type="entry name" value="DEPDC5_CTD"/>
    <property type="match status" value="1"/>
</dbReference>
<evidence type="ECO:0000256" key="5">
    <source>
        <dbReference type="SAM" id="MobiDB-lite"/>
    </source>
</evidence>
<feature type="region of interest" description="Disordered" evidence="5">
    <location>
        <begin position="1384"/>
        <end position="1406"/>
    </location>
</feature>
<feature type="compositionally biased region" description="Low complexity" evidence="5">
    <location>
        <begin position="782"/>
        <end position="795"/>
    </location>
</feature>
<feature type="region of interest" description="Disordered" evidence="5">
    <location>
        <begin position="464"/>
        <end position="493"/>
    </location>
</feature>
<feature type="compositionally biased region" description="Low complexity" evidence="5">
    <location>
        <begin position="806"/>
        <end position="817"/>
    </location>
</feature>
<dbReference type="OrthoDB" id="39497at2759"/>
<dbReference type="GO" id="GO:0005096">
    <property type="term" value="F:GTPase activator activity"/>
    <property type="evidence" value="ECO:0007669"/>
    <property type="project" value="InterPro"/>
</dbReference>
<feature type="compositionally biased region" description="Polar residues" evidence="5">
    <location>
        <begin position="996"/>
        <end position="1011"/>
    </location>
</feature>
<dbReference type="InterPro" id="IPR036388">
    <property type="entry name" value="WH-like_DNA-bd_sf"/>
</dbReference>
<evidence type="ECO:0000313" key="7">
    <source>
        <dbReference type="EMBL" id="CEH15952.1"/>
    </source>
</evidence>
<dbReference type="InterPro" id="IPR048255">
    <property type="entry name" value="IML1_N"/>
</dbReference>
<evidence type="ECO:0000259" key="6">
    <source>
        <dbReference type="PROSITE" id="PS50186"/>
    </source>
</evidence>
<dbReference type="GO" id="GO:0005774">
    <property type="term" value="C:vacuolar membrane"/>
    <property type="evidence" value="ECO:0007669"/>
    <property type="project" value="UniProtKB-SubCell"/>
</dbReference>
<feature type="region of interest" description="Disordered" evidence="5">
    <location>
        <begin position="695"/>
        <end position="739"/>
    </location>
</feature>
<evidence type="ECO:0000313" key="8">
    <source>
        <dbReference type="Proteomes" id="UP000054845"/>
    </source>
</evidence>
<proteinExistence type="inferred from homology"/>
<feature type="compositionally biased region" description="Basic and acidic residues" evidence="5">
    <location>
        <begin position="948"/>
        <end position="966"/>
    </location>
</feature>
<dbReference type="PANTHER" id="PTHR13179">
    <property type="entry name" value="DEP DOMAIN CONTAINING PROTEIN 5"/>
    <property type="match status" value="1"/>
</dbReference>
<feature type="compositionally biased region" description="Polar residues" evidence="5">
    <location>
        <begin position="626"/>
        <end position="642"/>
    </location>
</feature>
<feature type="region of interest" description="Disordered" evidence="5">
    <location>
        <begin position="895"/>
        <end position="930"/>
    </location>
</feature>
<dbReference type="GO" id="GO:1990130">
    <property type="term" value="C:GATOR1 complex"/>
    <property type="evidence" value="ECO:0007669"/>
    <property type="project" value="TreeGrafter"/>
</dbReference>
<sequence length="1912" mass="211194">MTSPTRSGAVSLDRSSATDSPGRRRSSSHQQSRPRLASMPVTLWVHEPPNFSSNDVVIHPDVIARFGSGGSGLSEGELLEVRSLGSRGADKTIRGKRFVFKPIDALPDSEVRSNTLQLSLSKPIAQLYGLHNRSDVLLSKVLRDPHTISHLELYFKDQYVGRADMWRLANQLEDACVYVGQKITLAGCVRATVGRIFIKEKKVTSGYVAPHTRTIYRSESAKYNLLIQLAREMWEFDEDGELYYEKAISGFIPELVRKWKVVPTNHVVSVVLFARVHYDASEVHMLQDADLPLQKEEGTNGRWYIDYYKTIVDLEGNCEWNKVLTDLKEEFFRFQHDILLLIRPVAGPAGAPGAEDPQADLLRRDRALLAGRLSASHEGNILEAVNLALNPADAHFVDRDLMRTGFDIVVLTAGTGHFKVSKRLLRLTTERMIDSGTGLDLVCLTKMPLHSVPLFHFESAIPDQSQTSWPNSVPARGRRARKTPSLAPSSGPPDPLYFDQRHASIHTHSFSTGVGQQGAASTSQASMDFYSIPHWVDCSFYNLQQDKPFRADRFVPRCKMHEVQMMGIMENEISDICLPYLQLGGNGLQQLGPPVGMGNARRSSMSGPTRSVNSSGAVSSAERVGTTGSLLPTQGASSSGAQHSEGAVSADLAHLPSREVKRILRERFDAETMRDLDIAPSKVRSSMVLAFTSRAPSGLAPMGSSPTKSLTRQRSGEMLGVGNPTSASPANQGPAGRVARVGRDARRGATLLEAHDEHPDDSAHERGPPSRIEGLDSESPGSTASARNSNSMNASTESPARSTYMSRTTSRPTSLRSVATFNRAIRPLEPVGKAPAWVAPSDPDQMHLEDMGPVTAAQTLPPSRSASAVLSQQQATRSKSRYRLPTHWLWSSLRGAQTEQRDPAFAGSVRSASRPGSLLSTEQKDVETSASASRRIAALLASSAVKGSDQDRNPSKTDADADKDVLEGDSSLGEEHAQSPIAIPSGQHGATRDGHNTTLGPPLTRTTSTGADSRREREMYEQALEQEVARTNYAQQAQVEKQTLVNPSNPQKSLAANKSSTQLMRWQHLFPRRLNRHAVKWRSMTSPACLPLTTLYLPSEVDLANQWLEYPYTMSVAADTSSFMVKHNPSTYPALAVLKEMSSQRLAQGFQFIVPVNAEGHGSSAGRSINASGGRSASASLRQPSELFQPGNLVAGNPIYLGMPNQIHRLSYDRSMSAIHVKRYVRKIEHDASPMDYACCIWPRDVPCYQTVKTTFHYPDFGAYNWTYLDQIIAGHAEEEKFIDGLRYWRARFVVVPTEGPAPTMRAASGEQLDDEEVRLMGIDRLADLFARAKLRTINRASGREERNYSRLRFIPTSLDPSASLNDEQFMRQMLAAVAEDDQNLQENEAKKQRNSSANSSTSRSRKKILGNMDLRSLATEMRHETEKKLIHDRYWQAILYKDSFTGADFVTWLCRNFQDVKTREEASNAGSRLLREGLFEHVNRAHGFLDGHYFYRLRPEYTASKGSKWFAGSSREGSDESQGLSARDSRGSSGHFSNLRTLTSERGRHHRESSSTASIGRPVSLGRKLVKLSRTHIIDLDPQRKSDRAEVAFLHHDIAHNPANGFNCQIHWLGTTARFIEDTVQTWTRTVERYGLKLIEAPIGQIADVSSRNPFQAPAQIFLALQPPHSSLYSFMLPPFSHAEHYFQWALLRRFGFILDQEASDRFPDDVDFVYDSRPKHFTYSQFVHRSGVAFVQVLGGAEGFLWLNNRLFNSHAAASSNQSRGRQERDGPGRIGSNRENAAAGTANTPDADSVRREFEAFCADSFALEMFYRSTIAHLSAAAGGNNPPFSGSLDSQMGAKVEALAHRGSSQRALDTTLASSSSLNIQRDANSAPRSEASFPGVQNAHSAANLEPVLEGRSSSRTRADV</sequence>
<dbReference type="PROSITE" id="PS50186">
    <property type="entry name" value="DEP"/>
    <property type="match status" value="1"/>
</dbReference>